<keyword evidence="4 5" id="KW-0238">DNA-binding</keyword>
<evidence type="ECO:0000259" key="7">
    <source>
        <dbReference type="PROSITE" id="PS50950"/>
    </source>
</evidence>
<protein>
    <recommendedName>
        <fullName evidence="7">THAP-type domain-containing protein</fullName>
    </recommendedName>
</protein>
<feature type="region of interest" description="Disordered" evidence="6">
    <location>
        <begin position="102"/>
        <end position="133"/>
    </location>
</feature>
<evidence type="ECO:0000313" key="8">
    <source>
        <dbReference type="EMBL" id="KAH8033421.1"/>
    </source>
</evidence>
<dbReference type="SUPFAM" id="SSF57716">
    <property type="entry name" value="Glucocorticoid receptor-like (DNA-binding domain)"/>
    <property type="match status" value="1"/>
</dbReference>
<dbReference type="Gene3D" id="6.20.210.20">
    <property type="entry name" value="THAP domain"/>
    <property type="match status" value="1"/>
</dbReference>
<dbReference type="AlphaFoldDB" id="A0A9J6EH27"/>
<evidence type="ECO:0000256" key="3">
    <source>
        <dbReference type="ARBA" id="ARBA00022833"/>
    </source>
</evidence>
<keyword evidence="1" id="KW-0479">Metal-binding</keyword>
<dbReference type="InterPro" id="IPR038441">
    <property type="entry name" value="THAP_Znf_sf"/>
</dbReference>
<dbReference type="Pfam" id="PF21788">
    <property type="entry name" value="TNP-like_GBD"/>
    <property type="match status" value="1"/>
</dbReference>
<evidence type="ECO:0000313" key="9">
    <source>
        <dbReference type="Proteomes" id="UP000821866"/>
    </source>
</evidence>
<name>A0A9J6EH27_RHIMP</name>
<gene>
    <name evidence="8" type="ORF">HPB51_012277</name>
</gene>
<reference evidence="8" key="2">
    <citation type="submission" date="2021-09" db="EMBL/GenBank/DDBJ databases">
        <authorList>
            <person name="Jia N."/>
            <person name="Wang J."/>
            <person name="Shi W."/>
            <person name="Du L."/>
            <person name="Sun Y."/>
            <person name="Zhan W."/>
            <person name="Jiang J."/>
            <person name="Wang Q."/>
            <person name="Zhang B."/>
            <person name="Ji P."/>
            <person name="Sakyi L.B."/>
            <person name="Cui X."/>
            <person name="Yuan T."/>
            <person name="Jiang B."/>
            <person name="Yang W."/>
            <person name="Lam T.T.-Y."/>
            <person name="Chang Q."/>
            <person name="Ding S."/>
            <person name="Wang X."/>
            <person name="Zhu J."/>
            <person name="Ruan X."/>
            <person name="Zhao L."/>
            <person name="Wei J."/>
            <person name="Que T."/>
            <person name="Du C."/>
            <person name="Cheng J."/>
            <person name="Dai P."/>
            <person name="Han X."/>
            <person name="Huang E."/>
            <person name="Gao Y."/>
            <person name="Liu J."/>
            <person name="Shao H."/>
            <person name="Ye R."/>
            <person name="Li L."/>
            <person name="Wei W."/>
            <person name="Wang X."/>
            <person name="Wang C."/>
            <person name="Huo Q."/>
            <person name="Li W."/>
            <person name="Guo W."/>
            <person name="Chen H."/>
            <person name="Chen S."/>
            <person name="Zhou L."/>
            <person name="Zhou L."/>
            <person name="Ni X."/>
            <person name="Tian J."/>
            <person name="Zhou Y."/>
            <person name="Sheng Y."/>
            <person name="Liu T."/>
            <person name="Pan Y."/>
            <person name="Xia L."/>
            <person name="Li J."/>
            <person name="Zhao F."/>
            <person name="Cao W."/>
        </authorList>
    </citation>
    <scope>NUCLEOTIDE SEQUENCE</scope>
    <source>
        <strain evidence="8">Rmic-2018</strain>
        <tissue evidence="8">Larvae</tissue>
    </source>
</reference>
<evidence type="ECO:0000256" key="4">
    <source>
        <dbReference type="ARBA" id="ARBA00023125"/>
    </source>
</evidence>
<proteinExistence type="predicted"/>
<dbReference type="InterPro" id="IPR006612">
    <property type="entry name" value="THAP_Znf"/>
</dbReference>
<comment type="caution">
    <text evidence="8">The sequence shown here is derived from an EMBL/GenBank/DDBJ whole genome shotgun (WGS) entry which is preliminary data.</text>
</comment>
<dbReference type="GO" id="GO:0003677">
    <property type="term" value="F:DNA binding"/>
    <property type="evidence" value="ECO:0007669"/>
    <property type="project" value="UniProtKB-UniRule"/>
</dbReference>
<evidence type="ECO:0000256" key="1">
    <source>
        <dbReference type="ARBA" id="ARBA00022723"/>
    </source>
</evidence>
<dbReference type="PANTHER" id="PTHR47577">
    <property type="entry name" value="THAP DOMAIN-CONTAINING PROTEIN 6"/>
    <property type="match status" value="1"/>
</dbReference>
<sequence length="845" mass="94806">MPTCCVPGCTSGYRNDTSPSVRHFFSAPSDERLRAAWNRAIPRADKDLTTKSRVCSIHFHDQDIRKTYVHVINGETVEIPRGKWSLVEGALPKVFPNLPSYLSKPAEKRRKRQRESNGNADEGTASPQSQASCSTIPADVVVDDMPEPSAPSFAEMECVELPPSWQRITEENGSAFKMSLKQMEAKGLQGVRYTRSWVLNCLLLHISSPKAYNLIRKMNLLPLPTTSRLNQVLSGVPCEYGYNQVVLKALEAFFSSKRDVEKCGTLVLDEIKLREGVDFNKSTYKFDGFVEFENTGEKSKATLADHALVLMFIPLFHNWVQPIASFATRGAAPGAVLAKIVVESVLQLERHGATVLGVVSDGAGNNRSMWTHLGISGKLHHPVNKIPHPTLEDGRFLHFLCDVPHIIKCVRNHLLTHTYAKAGTNCINFQHYVHLYEAEKDSHLKIGPKFTSSHVKPSKLEKMNVRLATQLFSRSVAIGMNFYREQREPGLKDSEGTEMFTMQVNDLFDVLNAKHPATGIRKNSPKIKVIEDFLVMLNETERNSIEKNTKLFASQLTTESLRVTLMSVLDIITLLLDKDVRYVLTAKLNQDPLERFFGVVRSFGGDEDHPTIVHFGQIFRLLSLYTPLKMATKGNCTGDADPVLVTMEESLSSKRLEVLHQKKEREDKLGQLMHSIVLEKLPEEDANQHDYGRPTPHDAALYYLAGYVVKKAEKFSSCGDCKATLLATNDVPSAAILTEMRSFVPGALQLPSKDLTSLLTDVESAITERTRDNVVFGDLFWCIVKDLTQGHSLAQVGCGVHSEELSARIMKFYLVTRMHFYARFLRQHKDTSVQVKVARKRAKLL</sequence>
<organism evidence="8 9">
    <name type="scientific">Rhipicephalus microplus</name>
    <name type="common">Cattle tick</name>
    <name type="synonym">Boophilus microplus</name>
    <dbReference type="NCBI Taxonomy" id="6941"/>
    <lineage>
        <taxon>Eukaryota</taxon>
        <taxon>Metazoa</taxon>
        <taxon>Ecdysozoa</taxon>
        <taxon>Arthropoda</taxon>
        <taxon>Chelicerata</taxon>
        <taxon>Arachnida</taxon>
        <taxon>Acari</taxon>
        <taxon>Parasitiformes</taxon>
        <taxon>Ixodida</taxon>
        <taxon>Ixodoidea</taxon>
        <taxon>Ixodidae</taxon>
        <taxon>Rhipicephalinae</taxon>
        <taxon>Rhipicephalus</taxon>
        <taxon>Boophilus</taxon>
    </lineage>
</organism>
<dbReference type="InterPro" id="IPR048366">
    <property type="entry name" value="TNP-like_GBD"/>
</dbReference>
<dbReference type="PANTHER" id="PTHR47577:SF2">
    <property type="entry name" value="THAP DOMAIN CONTAINING 9"/>
    <property type="match status" value="1"/>
</dbReference>
<dbReference type="GO" id="GO:0008270">
    <property type="term" value="F:zinc ion binding"/>
    <property type="evidence" value="ECO:0007669"/>
    <property type="project" value="UniProtKB-KW"/>
</dbReference>
<dbReference type="VEuPathDB" id="VectorBase:LOC119168265"/>
<reference evidence="8" key="1">
    <citation type="journal article" date="2020" name="Cell">
        <title>Large-Scale Comparative Analyses of Tick Genomes Elucidate Their Genetic Diversity and Vector Capacities.</title>
        <authorList>
            <consortium name="Tick Genome and Microbiome Consortium (TIGMIC)"/>
            <person name="Jia N."/>
            <person name="Wang J."/>
            <person name="Shi W."/>
            <person name="Du L."/>
            <person name="Sun Y."/>
            <person name="Zhan W."/>
            <person name="Jiang J.F."/>
            <person name="Wang Q."/>
            <person name="Zhang B."/>
            <person name="Ji P."/>
            <person name="Bell-Sakyi L."/>
            <person name="Cui X.M."/>
            <person name="Yuan T.T."/>
            <person name="Jiang B.G."/>
            <person name="Yang W.F."/>
            <person name="Lam T.T."/>
            <person name="Chang Q.C."/>
            <person name="Ding S.J."/>
            <person name="Wang X.J."/>
            <person name="Zhu J.G."/>
            <person name="Ruan X.D."/>
            <person name="Zhao L."/>
            <person name="Wei J.T."/>
            <person name="Ye R.Z."/>
            <person name="Que T.C."/>
            <person name="Du C.H."/>
            <person name="Zhou Y.H."/>
            <person name="Cheng J.X."/>
            <person name="Dai P.F."/>
            <person name="Guo W.B."/>
            <person name="Han X.H."/>
            <person name="Huang E.J."/>
            <person name="Li L.F."/>
            <person name="Wei W."/>
            <person name="Gao Y.C."/>
            <person name="Liu J.Z."/>
            <person name="Shao H.Z."/>
            <person name="Wang X."/>
            <person name="Wang C.C."/>
            <person name="Yang T.C."/>
            <person name="Huo Q.B."/>
            <person name="Li W."/>
            <person name="Chen H.Y."/>
            <person name="Chen S.E."/>
            <person name="Zhou L.G."/>
            <person name="Ni X.B."/>
            <person name="Tian J.H."/>
            <person name="Sheng Y."/>
            <person name="Liu T."/>
            <person name="Pan Y.S."/>
            <person name="Xia L.Y."/>
            <person name="Li J."/>
            <person name="Zhao F."/>
            <person name="Cao W.C."/>
        </authorList>
    </citation>
    <scope>NUCLEOTIDE SEQUENCE</scope>
    <source>
        <strain evidence="8">Rmic-2018</strain>
    </source>
</reference>
<evidence type="ECO:0000256" key="2">
    <source>
        <dbReference type="ARBA" id="ARBA00022771"/>
    </source>
</evidence>
<dbReference type="Pfam" id="PF21789">
    <property type="entry name" value="TNP-like_RNaseH_C"/>
    <property type="match status" value="1"/>
</dbReference>
<feature type="domain" description="THAP-type" evidence="7">
    <location>
        <begin position="1"/>
        <end position="95"/>
    </location>
</feature>
<keyword evidence="3" id="KW-0862">Zinc</keyword>
<keyword evidence="2 5" id="KW-0863">Zinc-finger</keyword>
<evidence type="ECO:0000256" key="5">
    <source>
        <dbReference type="PROSITE-ProRule" id="PRU00309"/>
    </source>
</evidence>
<dbReference type="SMART" id="SM00980">
    <property type="entry name" value="THAP"/>
    <property type="match status" value="1"/>
</dbReference>
<keyword evidence="9" id="KW-1185">Reference proteome</keyword>
<dbReference type="Pfam" id="PF21787">
    <property type="entry name" value="TNP-like_RNaseH_N"/>
    <property type="match status" value="1"/>
</dbReference>
<dbReference type="Proteomes" id="UP000821866">
    <property type="component" value="Chromosome 2"/>
</dbReference>
<dbReference type="EMBL" id="JABSTU010000004">
    <property type="protein sequence ID" value="KAH8033421.1"/>
    <property type="molecule type" value="Genomic_DNA"/>
</dbReference>
<dbReference type="PROSITE" id="PS50950">
    <property type="entry name" value="ZF_THAP"/>
    <property type="match status" value="1"/>
</dbReference>
<dbReference type="InterPro" id="IPR048367">
    <property type="entry name" value="TNP-like_RNaseH_C"/>
</dbReference>
<accession>A0A9J6EH27</accession>
<dbReference type="InterPro" id="IPR048365">
    <property type="entry name" value="TNP-like_RNaseH_N"/>
</dbReference>
<evidence type="ECO:0000256" key="6">
    <source>
        <dbReference type="SAM" id="MobiDB-lite"/>
    </source>
</evidence>
<dbReference type="Pfam" id="PF05485">
    <property type="entry name" value="THAP"/>
    <property type="match status" value="1"/>
</dbReference>